<sequence length="50" mass="5684">MHLHNKHHTPLFGATPFISQHYLLVLNIVVLLLWCKQLYPAATSTITITS</sequence>
<dbReference type="EMBL" id="QJJX01000007">
    <property type="protein sequence ID" value="PXX23188.1"/>
    <property type="molecule type" value="Genomic_DNA"/>
</dbReference>
<keyword evidence="3" id="KW-1185">Reference proteome</keyword>
<feature type="transmembrane region" description="Helical" evidence="1">
    <location>
        <begin position="12"/>
        <end position="34"/>
    </location>
</feature>
<keyword evidence="1" id="KW-0472">Membrane</keyword>
<dbReference type="Proteomes" id="UP000248314">
    <property type="component" value="Unassembled WGS sequence"/>
</dbReference>
<protein>
    <submittedName>
        <fullName evidence="2">Uncharacterized protein</fullName>
    </submittedName>
</protein>
<comment type="caution">
    <text evidence="2">The sequence shown here is derived from an EMBL/GenBank/DDBJ whole genome shotgun (WGS) entry which is preliminary data.</text>
</comment>
<evidence type="ECO:0000313" key="3">
    <source>
        <dbReference type="Proteomes" id="UP000248314"/>
    </source>
</evidence>
<evidence type="ECO:0000313" key="2">
    <source>
        <dbReference type="EMBL" id="PXX23188.1"/>
    </source>
</evidence>
<name>A0A318HXK9_9BACT</name>
<accession>A0A318HXK9</accession>
<organism evidence="2 3">
    <name type="scientific">Hoylesella shahii DSM 15611 = JCM 12083</name>
    <dbReference type="NCBI Taxonomy" id="1122991"/>
    <lineage>
        <taxon>Bacteria</taxon>
        <taxon>Pseudomonadati</taxon>
        <taxon>Bacteroidota</taxon>
        <taxon>Bacteroidia</taxon>
        <taxon>Bacteroidales</taxon>
        <taxon>Prevotellaceae</taxon>
        <taxon>Hoylesella</taxon>
    </lineage>
</organism>
<keyword evidence="1" id="KW-1133">Transmembrane helix</keyword>
<gene>
    <name evidence="2" type="ORF">EJ73_00854</name>
</gene>
<evidence type="ECO:0000256" key="1">
    <source>
        <dbReference type="SAM" id="Phobius"/>
    </source>
</evidence>
<reference evidence="2 3" key="1">
    <citation type="submission" date="2018-05" db="EMBL/GenBank/DDBJ databases">
        <title>Genomic Encyclopedia of Type Strains, Phase I: the one thousand microbial genomes (KMG-I) project.</title>
        <authorList>
            <person name="Kyrpides N."/>
        </authorList>
    </citation>
    <scope>NUCLEOTIDE SEQUENCE [LARGE SCALE GENOMIC DNA]</scope>
    <source>
        <strain evidence="2 3">DSM 15611</strain>
    </source>
</reference>
<proteinExistence type="predicted"/>
<dbReference type="AlphaFoldDB" id="A0A318HXK9"/>
<keyword evidence="1" id="KW-0812">Transmembrane</keyword>